<protein>
    <submittedName>
        <fullName evidence="7">ABC transporter ATP-binding protein</fullName>
    </submittedName>
</protein>
<dbReference type="InterPro" id="IPR003439">
    <property type="entry name" value="ABC_transporter-like_ATP-bd"/>
</dbReference>
<sequence length="252" mass="28366">MEAIVVNNLTKHFRKAYDKTLKGYFISLIKREKRYKEFTALNDVSFSIKKGESFAIIGKNGAGKSTLFKTLSGIIYPDSGDIQINGKVAPLIELGAGLSRDLTGAENIRLNCAIFGLDKERIEEVYPKIVEFSELEEFIHTPVKFYSSGMKARLGFSIAIHIDADIILIDEVLAVGDKDFKKKCYAKMEELRDSGKTLVIVSHSLKPLRKICDRALILERGKVVEIGEINEMIDKYQDEKKEKKAKKNKKGA</sequence>
<dbReference type="CDD" id="cd03220">
    <property type="entry name" value="ABC_KpsT_Wzt"/>
    <property type="match status" value="1"/>
</dbReference>
<dbReference type="PROSITE" id="PS00211">
    <property type="entry name" value="ABC_TRANSPORTER_1"/>
    <property type="match status" value="1"/>
</dbReference>
<dbReference type="PANTHER" id="PTHR46743">
    <property type="entry name" value="TEICHOIC ACIDS EXPORT ATP-BINDING PROTEIN TAGH"/>
    <property type="match status" value="1"/>
</dbReference>
<dbReference type="SUPFAM" id="SSF52540">
    <property type="entry name" value="P-loop containing nucleoside triphosphate hydrolases"/>
    <property type="match status" value="1"/>
</dbReference>
<dbReference type="EMBL" id="BMHQ01000002">
    <property type="protein sequence ID" value="GGE09756.1"/>
    <property type="molecule type" value="Genomic_DNA"/>
</dbReference>
<dbReference type="GO" id="GO:0016887">
    <property type="term" value="F:ATP hydrolysis activity"/>
    <property type="evidence" value="ECO:0007669"/>
    <property type="project" value="InterPro"/>
</dbReference>
<dbReference type="SMART" id="SM00382">
    <property type="entry name" value="AAA"/>
    <property type="match status" value="1"/>
</dbReference>
<evidence type="ECO:0000256" key="5">
    <source>
        <dbReference type="ARBA" id="ARBA00022967"/>
    </source>
</evidence>
<gene>
    <name evidence="7" type="ORF">GCM10011571_08820</name>
</gene>
<evidence type="ECO:0000313" key="7">
    <source>
        <dbReference type="EMBL" id="GGE09756.1"/>
    </source>
</evidence>
<evidence type="ECO:0000259" key="6">
    <source>
        <dbReference type="PROSITE" id="PS50893"/>
    </source>
</evidence>
<evidence type="ECO:0000256" key="1">
    <source>
        <dbReference type="ARBA" id="ARBA00005417"/>
    </source>
</evidence>
<evidence type="ECO:0000256" key="4">
    <source>
        <dbReference type="ARBA" id="ARBA00022840"/>
    </source>
</evidence>
<dbReference type="GO" id="GO:0140359">
    <property type="term" value="F:ABC-type transporter activity"/>
    <property type="evidence" value="ECO:0007669"/>
    <property type="project" value="InterPro"/>
</dbReference>
<reference evidence="7" key="2">
    <citation type="submission" date="2020-09" db="EMBL/GenBank/DDBJ databases">
        <authorList>
            <person name="Sun Q."/>
            <person name="Zhou Y."/>
        </authorList>
    </citation>
    <scope>NUCLEOTIDE SEQUENCE</scope>
    <source>
        <strain evidence="7">CGMCC 1.15179</strain>
    </source>
</reference>
<proteinExistence type="inferred from homology"/>
<dbReference type="Proteomes" id="UP000625210">
    <property type="component" value="Unassembled WGS sequence"/>
</dbReference>
<organism evidence="7 8">
    <name type="scientific">Marinithermofilum abyssi</name>
    <dbReference type="NCBI Taxonomy" id="1571185"/>
    <lineage>
        <taxon>Bacteria</taxon>
        <taxon>Bacillati</taxon>
        <taxon>Bacillota</taxon>
        <taxon>Bacilli</taxon>
        <taxon>Bacillales</taxon>
        <taxon>Thermoactinomycetaceae</taxon>
        <taxon>Marinithermofilum</taxon>
    </lineage>
</organism>
<dbReference type="AlphaFoldDB" id="A0A8J2VCK5"/>
<dbReference type="InterPro" id="IPR003593">
    <property type="entry name" value="AAA+_ATPase"/>
</dbReference>
<evidence type="ECO:0000256" key="2">
    <source>
        <dbReference type="ARBA" id="ARBA00022448"/>
    </source>
</evidence>
<reference evidence="7" key="1">
    <citation type="journal article" date="2014" name="Int. J. Syst. Evol. Microbiol.">
        <title>Complete genome sequence of Corynebacterium casei LMG S-19264T (=DSM 44701T), isolated from a smear-ripened cheese.</title>
        <authorList>
            <consortium name="US DOE Joint Genome Institute (JGI-PGF)"/>
            <person name="Walter F."/>
            <person name="Albersmeier A."/>
            <person name="Kalinowski J."/>
            <person name="Ruckert C."/>
        </authorList>
    </citation>
    <scope>NUCLEOTIDE SEQUENCE</scope>
    <source>
        <strain evidence="7">CGMCC 1.15179</strain>
    </source>
</reference>
<keyword evidence="8" id="KW-1185">Reference proteome</keyword>
<dbReference type="InterPro" id="IPR027417">
    <property type="entry name" value="P-loop_NTPase"/>
</dbReference>
<keyword evidence="3" id="KW-0547">Nucleotide-binding</keyword>
<evidence type="ECO:0000313" key="8">
    <source>
        <dbReference type="Proteomes" id="UP000625210"/>
    </source>
</evidence>
<feature type="domain" description="ABC transporter" evidence="6">
    <location>
        <begin position="26"/>
        <end position="245"/>
    </location>
</feature>
<accession>A0A8J2VCK5</accession>
<dbReference type="PROSITE" id="PS50893">
    <property type="entry name" value="ABC_TRANSPORTER_2"/>
    <property type="match status" value="1"/>
</dbReference>
<comment type="similarity">
    <text evidence="1">Belongs to the ABC transporter superfamily.</text>
</comment>
<comment type="caution">
    <text evidence="7">The sequence shown here is derived from an EMBL/GenBank/DDBJ whole genome shotgun (WGS) entry which is preliminary data.</text>
</comment>
<dbReference type="InterPro" id="IPR050683">
    <property type="entry name" value="Bact_Polysacc_Export_ATP-bd"/>
</dbReference>
<dbReference type="Pfam" id="PF00005">
    <property type="entry name" value="ABC_tran"/>
    <property type="match status" value="1"/>
</dbReference>
<dbReference type="Gene3D" id="3.40.50.300">
    <property type="entry name" value="P-loop containing nucleotide triphosphate hydrolases"/>
    <property type="match status" value="1"/>
</dbReference>
<dbReference type="InterPro" id="IPR017871">
    <property type="entry name" value="ABC_transporter-like_CS"/>
</dbReference>
<name>A0A8J2VCK5_9BACL</name>
<dbReference type="RefSeq" id="WP_188646722.1">
    <property type="nucleotide sequence ID" value="NZ_BMHQ01000002.1"/>
</dbReference>
<keyword evidence="4 7" id="KW-0067">ATP-binding</keyword>
<dbReference type="GO" id="GO:0005524">
    <property type="term" value="F:ATP binding"/>
    <property type="evidence" value="ECO:0007669"/>
    <property type="project" value="UniProtKB-KW"/>
</dbReference>
<keyword evidence="5" id="KW-1278">Translocase</keyword>
<dbReference type="InterPro" id="IPR015860">
    <property type="entry name" value="ABC_transpr_TagH-like"/>
</dbReference>
<dbReference type="GO" id="GO:0016020">
    <property type="term" value="C:membrane"/>
    <property type="evidence" value="ECO:0007669"/>
    <property type="project" value="InterPro"/>
</dbReference>
<evidence type="ECO:0000256" key="3">
    <source>
        <dbReference type="ARBA" id="ARBA00022741"/>
    </source>
</evidence>
<dbReference type="PANTHER" id="PTHR46743:SF2">
    <property type="entry name" value="TEICHOIC ACIDS EXPORT ATP-BINDING PROTEIN TAGH"/>
    <property type="match status" value="1"/>
</dbReference>
<keyword evidence="2" id="KW-0813">Transport</keyword>